<accession>A0A6M3LIP8</accession>
<dbReference type="GO" id="GO:0006508">
    <property type="term" value="P:proteolysis"/>
    <property type="evidence" value="ECO:0007669"/>
    <property type="project" value="UniProtKB-KW"/>
</dbReference>
<evidence type="ECO:0000259" key="4">
    <source>
        <dbReference type="Pfam" id="PF04586"/>
    </source>
</evidence>
<reference evidence="5" key="1">
    <citation type="submission" date="2020-03" db="EMBL/GenBank/DDBJ databases">
        <title>The deep terrestrial virosphere.</title>
        <authorList>
            <person name="Holmfeldt K."/>
            <person name="Nilsson E."/>
            <person name="Simone D."/>
            <person name="Lopez-Fernandez M."/>
            <person name="Wu X."/>
            <person name="de Brujin I."/>
            <person name="Lundin D."/>
            <person name="Andersson A."/>
            <person name="Bertilsson S."/>
            <person name="Dopson M."/>
        </authorList>
    </citation>
    <scope>NUCLEOTIDE SEQUENCE</scope>
    <source>
        <strain evidence="5">MM415B03913</strain>
    </source>
</reference>
<sequence>MPIPTPKKEETQDDFIERCMSNDTMKKEYDDNDQRLAVCFSQWKKKEKKSMREPQIERREIPLSEFRVQRKDDEPLRFTGYAARFNSLSEDLGGFKEKIAPGAFRDTIEKADIRALFNHDSNYVLGRTKAGTLILEEDEKGLRIDNEPPNATWAKDLAVSIERGDISQMSFGFRTVQESWNEEGKIPIRTLEIVDLIDVSIVTFPAYKSTKVQTRELMERNDINVDAISRVLVKKEHDLEINESDRAEISEVVNKLNKLLPEDETVQQKEPPEDEIIQNEALSREKKLLLKQKKMIMEDK</sequence>
<dbReference type="InterPro" id="IPR006433">
    <property type="entry name" value="Prohead_protease"/>
</dbReference>
<proteinExistence type="predicted"/>
<dbReference type="NCBIfam" id="TIGR01543">
    <property type="entry name" value="proheadase_HK97"/>
    <property type="match status" value="1"/>
</dbReference>
<dbReference type="AlphaFoldDB" id="A0A6M3LIP8"/>
<organism evidence="5">
    <name type="scientific">viral metagenome</name>
    <dbReference type="NCBI Taxonomy" id="1070528"/>
    <lineage>
        <taxon>unclassified sequences</taxon>
        <taxon>metagenomes</taxon>
        <taxon>organismal metagenomes</taxon>
    </lineage>
</organism>
<protein>
    <submittedName>
        <fullName evidence="5">Putative peptidase</fullName>
    </submittedName>
</protein>
<dbReference type="InterPro" id="IPR054613">
    <property type="entry name" value="Peptidase_S78_dom"/>
</dbReference>
<keyword evidence="1" id="KW-1188">Viral release from host cell</keyword>
<dbReference type="GO" id="GO:0008233">
    <property type="term" value="F:peptidase activity"/>
    <property type="evidence" value="ECO:0007669"/>
    <property type="project" value="UniProtKB-KW"/>
</dbReference>
<name>A0A6M3LIP8_9ZZZZ</name>
<evidence type="ECO:0000256" key="1">
    <source>
        <dbReference type="ARBA" id="ARBA00022612"/>
    </source>
</evidence>
<gene>
    <name evidence="5" type="ORF">MM415B03913_0009</name>
</gene>
<evidence type="ECO:0000256" key="2">
    <source>
        <dbReference type="ARBA" id="ARBA00022670"/>
    </source>
</evidence>
<keyword evidence="3" id="KW-0378">Hydrolase</keyword>
<dbReference type="Pfam" id="PF04586">
    <property type="entry name" value="Peptidase_S78"/>
    <property type="match status" value="1"/>
</dbReference>
<evidence type="ECO:0000313" key="5">
    <source>
        <dbReference type="EMBL" id="QJA94259.1"/>
    </source>
</evidence>
<evidence type="ECO:0000256" key="3">
    <source>
        <dbReference type="ARBA" id="ARBA00022801"/>
    </source>
</evidence>
<keyword evidence="2" id="KW-0645">Protease</keyword>
<dbReference type="EMBL" id="MT143216">
    <property type="protein sequence ID" value="QJA94259.1"/>
    <property type="molecule type" value="Genomic_DNA"/>
</dbReference>
<feature type="domain" description="Prohead serine protease" evidence="4">
    <location>
        <begin position="68"/>
        <end position="215"/>
    </location>
</feature>